<proteinExistence type="predicted"/>
<dbReference type="CDD" id="cd03808">
    <property type="entry name" value="GT4_CapM-like"/>
    <property type="match status" value="1"/>
</dbReference>
<dbReference type="SUPFAM" id="SSF53756">
    <property type="entry name" value="UDP-Glycosyltransferase/glycogen phosphorylase"/>
    <property type="match status" value="1"/>
</dbReference>
<evidence type="ECO:0000313" key="3">
    <source>
        <dbReference type="EMBL" id="PHN01475.1"/>
    </source>
</evidence>
<evidence type="ECO:0000313" key="4">
    <source>
        <dbReference type="Proteomes" id="UP000223913"/>
    </source>
</evidence>
<name>A0A2D0MZ02_FLAN2</name>
<dbReference type="PANTHER" id="PTHR12526:SF638">
    <property type="entry name" value="SPORE COAT PROTEIN SA"/>
    <property type="match status" value="1"/>
</dbReference>
<dbReference type="Pfam" id="PF00534">
    <property type="entry name" value="Glycos_transf_1"/>
    <property type="match status" value="1"/>
</dbReference>
<feature type="domain" description="Glycosyl transferase family 1" evidence="1">
    <location>
        <begin position="189"/>
        <end position="347"/>
    </location>
</feature>
<dbReference type="OrthoDB" id="9790710at2"/>
<dbReference type="EMBL" id="PDUD01000054">
    <property type="protein sequence ID" value="PHN01475.1"/>
    <property type="molecule type" value="Genomic_DNA"/>
</dbReference>
<sequence length="392" mass="44599">MKKVIVVANTTWNIYNFRLGILRKLVREGTEVVVVAPVDTYIHYLQQLPTVRHIPLRNLNPQGRGLFRSILLLWELFRIYRTERPEAILHFTIKPNIFGSIAAKWAGIRSIPTVTGLGYTFLHGHWLNKLTIQLYRYAFSGLDCVIFHNRDDRELFDRLGIVPKSCSGVVNGSGVNTNYFRPLPKPQTDTTFTFLFIGRLLYDKGIKEFVEAAAHLREWGVTVSCRVVGDLASTNPDAVPREKFLHWIKQRYIEYQGAAADVRPFIKQCDVLVLPSYREGMPRAILEALAMGKPIITTDVAGCREAICDKTGLLVPVKNSRALAEAMHYFFQKDQQEVQRMGDAARARALDRFDERLIVETYVQLCHGARIRQPDYPANPIAEPAFELVNAG</sequence>
<comment type="caution">
    <text evidence="3">The sequence shown here is derived from an EMBL/GenBank/DDBJ whole genome shotgun (WGS) entry which is preliminary data.</text>
</comment>
<dbReference type="InterPro" id="IPR001296">
    <property type="entry name" value="Glyco_trans_1"/>
</dbReference>
<dbReference type="Gene3D" id="3.40.50.2000">
    <property type="entry name" value="Glycogen Phosphorylase B"/>
    <property type="match status" value="2"/>
</dbReference>
<feature type="domain" description="Glycosyltransferase subfamily 4-like N-terminal" evidence="2">
    <location>
        <begin position="21"/>
        <end position="163"/>
    </location>
</feature>
<protein>
    <submittedName>
        <fullName evidence="3">Glycosyl transferase family 1</fullName>
    </submittedName>
</protein>
<gene>
    <name evidence="3" type="ORF">CRP01_36855</name>
</gene>
<evidence type="ECO:0000259" key="2">
    <source>
        <dbReference type="Pfam" id="PF13579"/>
    </source>
</evidence>
<evidence type="ECO:0000259" key="1">
    <source>
        <dbReference type="Pfam" id="PF00534"/>
    </source>
</evidence>
<dbReference type="RefSeq" id="WP_099155107.1">
    <property type="nucleotide sequence ID" value="NZ_PDUD01000054.1"/>
</dbReference>
<organism evidence="3 4">
    <name type="scientific">Flavilitoribacter nigricans (strain ATCC 23147 / DSM 23189 / NBRC 102662 / NCIMB 1420 / SS-2)</name>
    <name type="common">Lewinella nigricans</name>
    <dbReference type="NCBI Taxonomy" id="1122177"/>
    <lineage>
        <taxon>Bacteria</taxon>
        <taxon>Pseudomonadati</taxon>
        <taxon>Bacteroidota</taxon>
        <taxon>Saprospiria</taxon>
        <taxon>Saprospirales</taxon>
        <taxon>Lewinellaceae</taxon>
        <taxon>Flavilitoribacter</taxon>
    </lineage>
</organism>
<keyword evidence="3" id="KW-0808">Transferase</keyword>
<dbReference type="Proteomes" id="UP000223913">
    <property type="component" value="Unassembled WGS sequence"/>
</dbReference>
<accession>A0A2D0MZ02</accession>
<dbReference type="InterPro" id="IPR028098">
    <property type="entry name" value="Glyco_trans_4-like_N"/>
</dbReference>
<dbReference type="GO" id="GO:0016757">
    <property type="term" value="F:glycosyltransferase activity"/>
    <property type="evidence" value="ECO:0007669"/>
    <property type="project" value="InterPro"/>
</dbReference>
<dbReference type="Pfam" id="PF13579">
    <property type="entry name" value="Glyco_trans_4_4"/>
    <property type="match status" value="1"/>
</dbReference>
<dbReference type="AlphaFoldDB" id="A0A2D0MZ02"/>
<keyword evidence="4" id="KW-1185">Reference proteome</keyword>
<dbReference type="PANTHER" id="PTHR12526">
    <property type="entry name" value="GLYCOSYLTRANSFERASE"/>
    <property type="match status" value="1"/>
</dbReference>
<reference evidence="3 4" key="1">
    <citation type="submission" date="2017-10" db="EMBL/GenBank/DDBJ databases">
        <title>The draft genome sequence of Lewinella nigricans NBRC 102662.</title>
        <authorList>
            <person name="Wang K."/>
        </authorList>
    </citation>
    <scope>NUCLEOTIDE SEQUENCE [LARGE SCALE GENOMIC DNA]</scope>
    <source>
        <strain evidence="3 4">NBRC 102662</strain>
    </source>
</reference>